<reference evidence="8 9" key="1">
    <citation type="journal article" date="2010" name="Science">
        <title>Genomic comparison of the ants Camponotus floridanus and Harpegnathos saltator.</title>
        <authorList>
            <person name="Bonasio R."/>
            <person name="Zhang G."/>
            <person name="Ye C."/>
            <person name="Mutti N.S."/>
            <person name="Fang X."/>
            <person name="Qin N."/>
            <person name="Donahue G."/>
            <person name="Yang P."/>
            <person name="Li Q."/>
            <person name="Li C."/>
            <person name="Zhang P."/>
            <person name="Huang Z."/>
            <person name="Berger S.L."/>
            <person name="Reinberg D."/>
            <person name="Wang J."/>
            <person name="Liebig J."/>
        </authorList>
    </citation>
    <scope>NUCLEOTIDE SEQUENCE [LARGE SCALE GENOMIC DNA]</scope>
    <source>
        <strain evidence="9">C129</strain>
    </source>
</reference>
<evidence type="ECO:0000256" key="5">
    <source>
        <dbReference type="ARBA" id="ARBA00023242"/>
    </source>
</evidence>
<dbReference type="FunFam" id="2.60.40.820:FF:000008">
    <property type="entry name" value="T-box transcription factor TBX20"/>
    <property type="match status" value="1"/>
</dbReference>
<dbReference type="InterPro" id="IPR008967">
    <property type="entry name" value="p53-like_TF_DNA-bd_sf"/>
</dbReference>
<feature type="non-terminal residue" evidence="8">
    <location>
        <position position="1"/>
    </location>
</feature>
<evidence type="ECO:0000259" key="7">
    <source>
        <dbReference type="PROSITE" id="PS50252"/>
    </source>
</evidence>
<evidence type="ECO:0000256" key="3">
    <source>
        <dbReference type="ARBA" id="ARBA00023125"/>
    </source>
</evidence>
<evidence type="ECO:0000313" key="9">
    <source>
        <dbReference type="Proteomes" id="UP000000311"/>
    </source>
</evidence>
<dbReference type="GO" id="GO:0000785">
    <property type="term" value="C:chromatin"/>
    <property type="evidence" value="ECO:0007669"/>
    <property type="project" value="TreeGrafter"/>
</dbReference>
<dbReference type="EMBL" id="GL444207">
    <property type="protein sequence ID" value="EFN61203.1"/>
    <property type="molecule type" value="Genomic_DNA"/>
</dbReference>
<dbReference type="GO" id="GO:0001708">
    <property type="term" value="P:cell fate specification"/>
    <property type="evidence" value="ECO:0007669"/>
    <property type="project" value="TreeGrafter"/>
</dbReference>
<dbReference type="GO" id="GO:0007507">
    <property type="term" value="P:heart development"/>
    <property type="evidence" value="ECO:0007669"/>
    <property type="project" value="TreeGrafter"/>
</dbReference>
<dbReference type="PANTHER" id="PTHR11267">
    <property type="entry name" value="T-BOX PROTEIN-RELATED"/>
    <property type="match status" value="1"/>
</dbReference>
<organism evidence="9">
    <name type="scientific">Camponotus floridanus</name>
    <name type="common">Florida carpenter ant</name>
    <dbReference type="NCBI Taxonomy" id="104421"/>
    <lineage>
        <taxon>Eukaryota</taxon>
        <taxon>Metazoa</taxon>
        <taxon>Ecdysozoa</taxon>
        <taxon>Arthropoda</taxon>
        <taxon>Hexapoda</taxon>
        <taxon>Insecta</taxon>
        <taxon>Pterygota</taxon>
        <taxon>Neoptera</taxon>
        <taxon>Endopterygota</taxon>
        <taxon>Hymenoptera</taxon>
        <taxon>Apocrita</taxon>
        <taxon>Aculeata</taxon>
        <taxon>Formicoidea</taxon>
        <taxon>Formicidae</taxon>
        <taxon>Formicinae</taxon>
        <taxon>Camponotus</taxon>
    </lineage>
</organism>
<keyword evidence="5 6" id="KW-0539">Nucleus</keyword>
<dbReference type="InterPro" id="IPR036960">
    <property type="entry name" value="T-box_sf"/>
</dbReference>
<keyword evidence="4" id="KW-0804">Transcription</keyword>
<dbReference type="PANTHER" id="PTHR11267:SF190">
    <property type="entry name" value="T-BOX TRANSCRIPTION FACTOR TBX20"/>
    <property type="match status" value="1"/>
</dbReference>
<accession>E2AZG4</accession>
<comment type="caution">
    <text evidence="6">Lacks conserved residue(s) required for the propagation of feature annotation.</text>
</comment>
<dbReference type="Proteomes" id="UP000000311">
    <property type="component" value="Unassembled WGS sequence"/>
</dbReference>
<evidence type="ECO:0000256" key="6">
    <source>
        <dbReference type="PROSITE-ProRule" id="PRU00201"/>
    </source>
</evidence>
<dbReference type="InterPro" id="IPR001699">
    <property type="entry name" value="TF_T-box"/>
</dbReference>
<name>E2AZG4_CAMFO</name>
<dbReference type="SUPFAM" id="SSF49417">
    <property type="entry name" value="p53-like transcription factors"/>
    <property type="match status" value="1"/>
</dbReference>
<proteinExistence type="predicted"/>
<gene>
    <name evidence="8" type="ORF">EAG_12762</name>
</gene>
<evidence type="ECO:0000256" key="2">
    <source>
        <dbReference type="ARBA" id="ARBA00023015"/>
    </source>
</evidence>
<evidence type="ECO:0000256" key="4">
    <source>
        <dbReference type="ARBA" id="ARBA00023163"/>
    </source>
</evidence>
<dbReference type="OrthoDB" id="7442607at2759"/>
<comment type="subcellular location">
    <subcellularLocation>
        <location evidence="1 6">Nucleus</location>
    </subcellularLocation>
</comment>
<dbReference type="Pfam" id="PF00907">
    <property type="entry name" value="T-box"/>
    <property type="match status" value="1"/>
</dbReference>
<dbReference type="GO" id="GO:0045893">
    <property type="term" value="P:positive regulation of DNA-templated transcription"/>
    <property type="evidence" value="ECO:0007669"/>
    <property type="project" value="InterPro"/>
</dbReference>
<dbReference type="InterPro" id="IPR018186">
    <property type="entry name" value="TF_T-box_CS"/>
</dbReference>
<evidence type="ECO:0000256" key="1">
    <source>
        <dbReference type="ARBA" id="ARBA00004123"/>
    </source>
</evidence>
<dbReference type="PRINTS" id="PR00937">
    <property type="entry name" value="TBOX"/>
</dbReference>
<dbReference type="SMART" id="SM00425">
    <property type="entry name" value="TBOX"/>
    <property type="match status" value="1"/>
</dbReference>
<protein>
    <submittedName>
        <fullName evidence="8">T-box transcription factor TBX20</fullName>
    </submittedName>
</protein>
<dbReference type="PROSITE" id="PS01283">
    <property type="entry name" value="TBOX_1"/>
    <property type="match status" value="1"/>
</dbReference>
<dbReference type="InParanoid" id="E2AZG4"/>
<dbReference type="AlphaFoldDB" id="E2AZG4"/>
<dbReference type="GO" id="GO:0000978">
    <property type="term" value="F:RNA polymerase II cis-regulatory region sequence-specific DNA binding"/>
    <property type="evidence" value="ECO:0007669"/>
    <property type="project" value="InterPro"/>
</dbReference>
<dbReference type="PROSITE" id="PS50252">
    <property type="entry name" value="TBOX_3"/>
    <property type="match status" value="1"/>
</dbReference>
<dbReference type="GO" id="GO:0000981">
    <property type="term" value="F:DNA-binding transcription factor activity, RNA polymerase II-specific"/>
    <property type="evidence" value="ECO:0007669"/>
    <property type="project" value="TreeGrafter"/>
</dbReference>
<dbReference type="Gene3D" id="2.60.40.820">
    <property type="entry name" value="Transcription factor, T-box"/>
    <property type="match status" value="1"/>
</dbReference>
<sequence length="342" mass="39251">NPLLQERSNCEELKHVACHLETKDLWDKFNELGTEMIITKTGRRMFPTCRVSFNGLKADSRYAVLMDIVPVDNKRYRYAYHRSCWLVAGKADPPAPARLYVHPDSPFTGEQLRKQVVSFEKVKLTNNDMDRHGHLVLNSMHKYQPRIHLVKRPDSGTAKSIVDLEKEPHKTFIFPEAIFTAVTAYQNQLVSFTLEKKEEEEEEEERLSLSEPHTAVRRLCVPISSNLMPVRYTTPPPLDALVPRMLKRKLTRNTGWLIALTTQSFALIDDLSRDPTLSVSCLERVIPLPNIARVRDPSDEMLFAIRRPSKLQTDYIKGEFSTRGLINSLSQTGQHARCVSRD</sequence>
<keyword evidence="9" id="KW-1185">Reference proteome</keyword>
<evidence type="ECO:0000313" key="8">
    <source>
        <dbReference type="EMBL" id="EFN61203.1"/>
    </source>
</evidence>
<keyword evidence="3 6" id="KW-0238">DNA-binding</keyword>
<dbReference type="STRING" id="104421.E2AZG4"/>
<dbReference type="InterPro" id="IPR046360">
    <property type="entry name" value="T-box_DNA-bd"/>
</dbReference>
<dbReference type="GO" id="GO:0005634">
    <property type="term" value="C:nucleus"/>
    <property type="evidence" value="ECO:0007669"/>
    <property type="project" value="UniProtKB-SubCell"/>
</dbReference>
<keyword evidence="2" id="KW-0805">Transcription regulation</keyword>
<feature type="domain" description="T-box" evidence="7">
    <location>
        <begin position="20"/>
        <end position="191"/>
    </location>
</feature>